<gene>
    <name evidence="1" type="ORF">RhiirA5_438069</name>
</gene>
<sequence length="152" mass="18180">MNKLSVERIHNCSIMMDGLIVNEFNLFWNKLLITGEFREWTKLKTMNKSLYFVSNLNKYSKRQTDDQDSFERAYKIKNLLKELPKYAILFKRDVNMIDSEVCIRCEKEVEIWICETNEFTIREVILSAIVSYEEQMLERGDIDQAAQQLYEI</sequence>
<dbReference type="VEuPathDB" id="FungiDB:RhiirA1_464386"/>
<protein>
    <submittedName>
        <fullName evidence="1">Uncharacterized protein</fullName>
    </submittedName>
</protein>
<organism evidence="1 2">
    <name type="scientific">Rhizophagus irregularis</name>
    <dbReference type="NCBI Taxonomy" id="588596"/>
    <lineage>
        <taxon>Eukaryota</taxon>
        <taxon>Fungi</taxon>
        <taxon>Fungi incertae sedis</taxon>
        <taxon>Mucoromycota</taxon>
        <taxon>Glomeromycotina</taxon>
        <taxon>Glomeromycetes</taxon>
        <taxon>Glomerales</taxon>
        <taxon>Glomeraceae</taxon>
        <taxon>Rhizophagus</taxon>
    </lineage>
</organism>
<accession>A0A2N0NJM1</accession>
<proteinExistence type="predicted"/>
<reference evidence="1 2" key="2">
    <citation type="submission" date="2017-09" db="EMBL/GenBank/DDBJ databases">
        <title>Extensive intraspecific genome diversity in a model arbuscular mycorrhizal fungus.</title>
        <authorList>
            <person name="Chen E.C."/>
            <person name="Morin E."/>
            <person name="Beaudet D."/>
            <person name="Noel J."/>
            <person name="Ndikumana S."/>
            <person name="Charron P."/>
            <person name="St-Onge C."/>
            <person name="Giorgi J."/>
            <person name="Grigoriev I.V."/>
            <person name="Roux C."/>
            <person name="Martin F.M."/>
            <person name="Corradi N."/>
        </authorList>
    </citation>
    <scope>NUCLEOTIDE SEQUENCE [LARGE SCALE GENOMIC DNA]</scope>
    <source>
        <strain evidence="1 2">A5</strain>
    </source>
</reference>
<dbReference type="AlphaFoldDB" id="A0A2N0NJM1"/>
<comment type="caution">
    <text evidence="1">The sequence shown here is derived from an EMBL/GenBank/DDBJ whole genome shotgun (WGS) entry which is preliminary data.</text>
</comment>
<reference evidence="1 2" key="1">
    <citation type="submission" date="2016-04" db="EMBL/GenBank/DDBJ databases">
        <title>Genome analyses suggest a sexual origin of heterokaryosis in a supposedly ancient asexual fungus.</title>
        <authorList>
            <person name="Ropars J."/>
            <person name="Sedzielewska K."/>
            <person name="Noel J."/>
            <person name="Charron P."/>
            <person name="Farinelli L."/>
            <person name="Marton T."/>
            <person name="Kruger M."/>
            <person name="Pelin A."/>
            <person name="Brachmann A."/>
            <person name="Corradi N."/>
        </authorList>
    </citation>
    <scope>NUCLEOTIDE SEQUENCE [LARGE SCALE GENOMIC DNA]</scope>
    <source>
        <strain evidence="1 2">A5</strain>
    </source>
</reference>
<dbReference type="EMBL" id="LLXJ01005578">
    <property type="protein sequence ID" value="PKB94770.1"/>
    <property type="molecule type" value="Genomic_DNA"/>
</dbReference>
<name>A0A2N0NJM1_9GLOM</name>
<evidence type="ECO:0000313" key="1">
    <source>
        <dbReference type="EMBL" id="PKB94770.1"/>
    </source>
</evidence>
<dbReference type="VEuPathDB" id="FungiDB:RhiirFUN_011303"/>
<dbReference type="VEuPathDB" id="FungiDB:FUN_011840"/>
<evidence type="ECO:0000313" key="2">
    <source>
        <dbReference type="Proteomes" id="UP000232722"/>
    </source>
</evidence>
<dbReference type="Proteomes" id="UP000232722">
    <property type="component" value="Unassembled WGS sequence"/>
</dbReference>